<organism evidence="1">
    <name type="scientific">Leptospira borgpetersenii serovar Ballum</name>
    <dbReference type="NCBI Taxonomy" id="280505"/>
    <lineage>
        <taxon>Bacteria</taxon>
        <taxon>Pseudomonadati</taxon>
        <taxon>Spirochaetota</taxon>
        <taxon>Spirochaetia</taxon>
        <taxon>Leptospirales</taxon>
        <taxon>Leptospiraceae</taxon>
        <taxon>Leptospira</taxon>
    </lineage>
</organism>
<accession>A0A0S2IUP7</accession>
<name>A0A0S2IUP7_LEPBO</name>
<evidence type="ECO:0000313" key="1">
    <source>
        <dbReference type="EMBL" id="ALO27372.1"/>
    </source>
</evidence>
<dbReference type="AlphaFoldDB" id="A0A0S2IUP7"/>
<sequence>MPTKINFFEESREIFSNHTTHFMNIQKTLNILFRNIQK</sequence>
<dbReference type="PATRIC" id="fig|280505.15.peg.3088"/>
<evidence type="ECO:0000313" key="2">
    <source>
        <dbReference type="Proteomes" id="UP000058857"/>
    </source>
</evidence>
<dbReference type="EMBL" id="CP012029">
    <property type="protein sequence ID" value="ALO27372.1"/>
    <property type="molecule type" value="Genomic_DNA"/>
</dbReference>
<gene>
    <name evidence="1" type="ORF">LBBP_03167</name>
</gene>
<dbReference type="Proteomes" id="UP000058857">
    <property type="component" value="Chromosome 1"/>
</dbReference>
<protein>
    <submittedName>
        <fullName evidence="1">Uncharacterized protein</fullName>
    </submittedName>
</protein>
<reference evidence="1 2" key="1">
    <citation type="journal article" date="2015" name="PLoS Negl. Trop. Dis.">
        <title>Distribution of Plasmids in Distinct Leptospira Pathogenic Species.</title>
        <authorList>
            <person name="Wang Y."/>
            <person name="Zhuang X."/>
            <person name="Zhong Y."/>
            <person name="Zhang C."/>
            <person name="Zhang Y."/>
            <person name="Zeng L."/>
            <person name="Zhu Y."/>
            <person name="He P."/>
            <person name="Dong K."/>
            <person name="Pal U."/>
            <person name="Guo X."/>
            <person name="Qin J."/>
        </authorList>
    </citation>
    <scope>NUCLEOTIDE SEQUENCE [LARGE SCALE GENOMIC DNA]</scope>
    <source>
        <strain evidence="1 2">56604</strain>
    </source>
</reference>
<proteinExistence type="predicted"/>